<dbReference type="AlphaFoldDB" id="A0A133ZZC1"/>
<dbReference type="PATRIC" id="fig|467210.3.peg.226"/>
<accession>A0A133ZZC1</accession>
<reference evidence="7" key="1">
    <citation type="submission" date="2016-01" db="EMBL/GenBank/DDBJ databases">
        <authorList>
            <person name="Mitreva M."/>
            <person name="Pepin K.H."/>
            <person name="Mihindukulasuriya K.A."/>
            <person name="Fulton R."/>
            <person name="Fronick C."/>
            <person name="O'Laughlin M."/>
            <person name="Miner T."/>
            <person name="Herter B."/>
            <person name="Rosa B.A."/>
            <person name="Cordes M."/>
            <person name="Tomlinson C."/>
            <person name="Wollam A."/>
            <person name="Palsikar V.B."/>
            <person name="Mardis E.R."/>
            <person name="Wilson R.K."/>
        </authorList>
    </citation>
    <scope>NUCLEOTIDE SEQUENCE [LARGE SCALE GENOMIC DNA]</scope>
    <source>
        <strain evidence="7">DNF00896</strain>
    </source>
</reference>
<keyword evidence="2" id="KW-0813">Transport</keyword>
<dbReference type="InterPro" id="IPR003439">
    <property type="entry name" value="ABC_transporter-like_ATP-bd"/>
</dbReference>
<dbReference type="CDD" id="cd03235">
    <property type="entry name" value="ABC_Metallic_Cations"/>
    <property type="match status" value="1"/>
</dbReference>
<dbReference type="InterPro" id="IPR003593">
    <property type="entry name" value="AAA+_ATPase"/>
</dbReference>
<protein>
    <submittedName>
        <fullName evidence="6">ABC transporter, ATP-binding protein</fullName>
    </submittedName>
</protein>
<keyword evidence="4 6" id="KW-0067">ATP-binding</keyword>
<dbReference type="SUPFAM" id="SSF52540">
    <property type="entry name" value="P-loop containing nucleoside triphosphate hydrolases"/>
    <property type="match status" value="1"/>
</dbReference>
<dbReference type="InterPro" id="IPR027417">
    <property type="entry name" value="P-loop_NTPase"/>
</dbReference>
<dbReference type="InterPro" id="IPR017871">
    <property type="entry name" value="ABC_transporter-like_CS"/>
</dbReference>
<comment type="similarity">
    <text evidence="1">Belongs to the ABC transporter superfamily.</text>
</comment>
<name>A0A133ZZC1_9FIRM</name>
<dbReference type="GO" id="GO:0005524">
    <property type="term" value="F:ATP binding"/>
    <property type="evidence" value="ECO:0007669"/>
    <property type="project" value="UniProtKB-KW"/>
</dbReference>
<dbReference type="PROSITE" id="PS00211">
    <property type="entry name" value="ABC_TRANSPORTER_1"/>
    <property type="match status" value="1"/>
</dbReference>
<gene>
    <name evidence="6" type="ORF">HMPREF1866_00228</name>
</gene>
<sequence length="223" mass="24849">MIKCENLSLGYDGKAIVENLNFEIKDGDYLCIIGENGVGKSTLIKTLLKLIKPISGEVIYNENLMPTEIGYLSQQQQLMKDFPASVFEIVISGCQSKVGIRPFYNKKEKLAAREKIEELGLSDLMKRSFSELSGGQQQRVLLARALMAGQRLMILDEPVTGLDPHASQNMYDIINGLNKDGMTVVMISHDVDEALEYATNVLYIGKQIFFGDTAEYKRSVGIQ</sequence>
<evidence type="ECO:0000259" key="5">
    <source>
        <dbReference type="PROSITE" id="PS50893"/>
    </source>
</evidence>
<dbReference type="InterPro" id="IPR050153">
    <property type="entry name" value="Metal_Ion_Import_ABC"/>
</dbReference>
<dbReference type="OrthoDB" id="9806726at2"/>
<evidence type="ECO:0000313" key="7">
    <source>
        <dbReference type="Proteomes" id="UP000070394"/>
    </source>
</evidence>
<organism evidence="6 7">
    <name type="scientific">Lachnoanaerobaculum saburreum</name>
    <dbReference type="NCBI Taxonomy" id="467210"/>
    <lineage>
        <taxon>Bacteria</taxon>
        <taxon>Bacillati</taxon>
        <taxon>Bacillota</taxon>
        <taxon>Clostridia</taxon>
        <taxon>Lachnospirales</taxon>
        <taxon>Lachnospiraceae</taxon>
        <taxon>Lachnoanaerobaculum</taxon>
    </lineage>
</organism>
<dbReference type="Pfam" id="PF00005">
    <property type="entry name" value="ABC_tran"/>
    <property type="match status" value="1"/>
</dbReference>
<dbReference type="PANTHER" id="PTHR42734">
    <property type="entry name" value="METAL TRANSPORT SYSTEM ATP-BINDING PROTEIN TM_0124-RELATED"/>
    <property type="match status" value="1"/>
</dbReference>
<dbReference type="PROSITE" id="PS50893">
    <property type="entry name" value="ABC_TRANSPORTER_2"/>
    <property type="match status" value="1"/>
</dbReference>
<dbReference type="STRING" id="467210.HMPREF1866_00228"/>
<dbReference type="Proteomes" id="UP000070394">
    <property type="component" value="Unassembled WGS sequence"/>
</dbReference>
<evidence type="ECO:0000256" key="4">
    <source>
        <dbReference type="ARBA" id="ARBA00022840"/>
    </source>
</evidence>
<feature type="domain" description="ABC transporter" evidence="5">
    <location>
        <begin position="2"/>
        <end position="222"/>
    </location>
</feature>
<keyword evidence="3" id="KW-0547">Nucleotide-binding</keyword>
<dbReference type="SMART" id="SM00382">
    <property type="entry name" value="AAA"/>
    <property type="match status" value="1"/>
</dbReference>
<keyword evidence="7" id="KW-1185">Reference proteome</keyword>
<evidence type="ECO:0000256" key="1">
    <source>
        <dbReference type="ARBA" id="ARBA00005417"/>
    </source>
</evidence>
<dbReference type="GO" id="GO:0016887">
    <property type="term" value="F:ATP hydrolysis activity"/>
    <property type="evidence" value="ECO:0007669"/>
    <property type="project" value="InterPro"/>
</dbReference>
<dbReference type="Gene3D" id="3.40.50.300">
    <property type="entry name" value="P-loop containing nucleotide triphosphate hydrolases"/>
    <property type="match status" value="1"/>
</dbReference>
<dbReference type="EMBL" id="LSDA01000010">
    <property type="protein sequence ID" value="KXB60780.1"/>
    <property type="molecule type" value="Genomic_DNA"/>
</dbReference>
<evidence type="ECO:0000313" key="6">
    <source>
        <dbReference type="EMBL" id="KXB60780.1"/>
    </source>
</evidence>
<dbReference type="RefSeq" id="WP_060930228.1">
    <property type="nucleotide sequence ID" value="NZ_KQ959775.1"/>
</dbReference>
<proteinExistence type="inferred from homology"/>
<dbReference type="PANTHER" id="PTHR42734:SF17">
    <property type="entry name" value="METAL TRANSPORT SYSTEM ATP-BINDING PROTEIN TM_0124-RELATED"/>
    <property type="match status" value="1"/>
</dbReference>
<evidence type="ECO:0000256" key="3">
    <source>
        <dbReference type="ARBA" id="ARBA00022741"/>
    </source>
</evidence>
<comment type="caution">
    <text evidence="6">The sequence shown here is derived from an EMBL/GenBank/DDBJ whole genome shotgun (WGS) entry which is preliminary data.</text>
</comment>
<evidence type="ECO:0000256" key="2">
    <source>
        <dbReference type="ARBA" id="ARBA00022448"/>
    </source>
</evidence>